<name>A0A6J1ANX0_9ROSI</name>
<dbReference type="PANTHER" id="PTHR35138">
    <property type="entry name" value="OS01G0225300 PROTEIN"/>
    <property type="match status" value="1"/>
</dbReference>
<dbReference type="OrthoDB" id="1926316at2759"/>
<dbReference type="AlphaFoldDB" id="A0A6J1ANX0"/>
<evidence type="ECO:0000313" key="3">
    <source>
        <dbReference type="RefSeq" id="XP_021288912.1"/>
    </source>
</evidence>
<sequence length="276" mass="30847">MLDNILEESVDQHFHALIQTRHMQRRRDVIDDNLAAEVVEEIGDSMWEPPEVQDVLDEIGHPAIPLSVISKAAEIQLLNAVDKVLLGNRWLRKASGIQPKFPYMVDSFERRSAASFLRASESAACLSNTETESSTSELKLVDDVKADNGRRQDFGFPFGDWFSHPWLKGEGKPKQRMESPSKESKKQNFQANPFLPKITMVGISAGDGQMSKSSLKKTMEDLTRALERTDQGNTTDSDSEELKVEDRDPLFVANVGDYHSGLAKTGSARWVRGGNN</sequence>
<dbReference type="Proteomes" id="UP000504621">
    <property type="component" value="Unplaced"/>
</dbReference>
<proteinExistence type="predicted"/>
<evidence type="ECO:0000313" key="2">
    <source>
        <dbReference type="Proteomes" id="UP000504621"/>
    </source>
</evidence>
<keyword evidence="2" id="KW-1185">Reference proteome</keyword>
<evidence type="ECO:0000256" key="1">
    <source>
        <dbReference type="SAM" id="MobiDB-lite"/>
    </source>
</evidence>
<reference evidence="3" key="1">
    <citation type="submission" date="2025-08" db="UniProtKB">
        <authorList>
            <consortium name="RefSeq"/>
        </authorList>
    </citation>
    <scope>IDENTIFICATION</scope>
    <source>
        <tissue evidence="3">Leaf</tissue>
    </source>
</reference>
<accession>A0A6J1ANX0</accession>
<feature type="region of interest" description="Disordered" evidence="1">
    <location>
        <begin position="169"/>
        <end position="191"/>
    </location>
</feature>
<dbReference type="GeneID" id="110420062"/>
<feature type="compositionally biased region" description="Basic and acidic residues" evidence="1">
    <location>
        <begin position="169"/>
        <end position="186"/>
    </location>
</feature>
<gene>
    <name evidence="3" type="primary">LOC110420062</name>
</gene>
<feature type="region of interest" description="Disordered" evidence="1">
    <location>
        <begin position="225"/>
        <end position="246"/>
    </location>
</feature>
<organism evidence="2 3">
    <name type="scientific">Herrania umbratica</name>
    <dbReference type="NCBI Taxonomy" id="108875"/>
    <lineage>
        <taxon>Eukaryota</taxon>
        <taxon>Viridiplantae</taxon>
        <taxon>Streptophyta</taxon>
        <taxon>Embryophyta</taxon>
        <taxon>Tracheophyta</taxon>
        <taxon>Spermatophyta</taxon>
        <taxon>Magnoliopsida</taxon>
        <taxon>eudicotyledons</taxon>
        <taxon>Gunneridae</taxon>
        <taxon>Pentapetalae</taxon>
        <taxon>rosids</taxon>
        <taxon>malvids</taxon>
        <taxon>Malvales</taxon>
        <taxon>Malvaceae</taxon>
        <taxon>Byttnerioideae</taxon>
        <taxon>Herrania</taxon>
    </lineage>
</organism>
<dbReference type="PANTHER" id="PTHR35138:SF1">
    <property type="entry name" value="MYB-LIKE DOMAIN-CONTAINING PROTEIN"/>
    <property type="match status" value="1"/>
</dbReference>
<protein>
    <submittedName>
        <fullName evidence="3">Uncharacterized protein LOC110420062</fullName>
    </submittedName>
</protein>
<dbReference type="RefSeq" id="XP_021288912.1">
    <property type="nucleotide sequence ID" value="XM_021433237.1"/>
</dbReference>